<reference evidence="2" key="2">
    <citation type="journal article" date="2013" name="Nat. Commun.">
        <title>Genome of the Chinese tree shrew.</title>
        <authorList>
            <person name="Fan Y."/>
            <person name="Huang Z.Y."/>
            <person name="Cao C.C."/>
            <person name="Chen C.S."/>
            <person name="Chen Y.X."/>
            <person name="Fan D.D."/>
            <person name="He J."/>
            <person name="Hou H.L."/>
            <person name="Hu L."/>
            <person name="Hu X.T."/>
            <person name="Jiang X.T."/>
            <person name="Lai R."/>
            <person name="Lang Y.S."/>
            <person name="Liang B."/>
            <person name="Liao S.G."/>
            <person name="Mu D."/>
            <person name="Ma Y.Y."/>
            <person name="Niu Y.Y."/>
            <person name="Sun X.Q."/>
            <person name="Xia J.Q."/>
            <person name="Xiao J."/>
            <person name="Xiong Z.Q."/>
            <person name="Xu L."/>
            <person name="Yang L."/>
            <person name="Zhang Y."/>
            <person name="Zhao W."/>
            <person name="Zhao X.D."/>
            <person name="Zheng Y.T."/>
            <person name="Zhou J.M."/>
            <person name="Zhu Y.B."/>
            <person name="Zhang G.J."/>
            <person name="Wang J."/>
            <person name="Yao Y.G."/>
        </authorList>
    </citation>
    <scope>NUCLEOTIDE SEQUENCE [LARGE SCALE GENOMIC DNA]</scope>
</reference>
<organism evidence="1 2">
    <name type="scientific">Tupaia chinensis</name>
    <name type="common">Chinese tree shrew</name>
    <name type="synonym">Tupaia belangeri chinensis</name>
    <dbReference type="NCBI Taxonomy" id="246437"/>
    <lineage>
        <taxon>Eukaryota</taxon>
        <taxon>Metazoa</taxon>
        <taxon>Chordata</taxon>
        <taxon>Craniata</taxon>
        <taxon>Vertebrata</taxon>
        <taxon>Euteleostomi</taxon>
        <taxon>Mammalia</taxon>
        <taxon>Eutheria</taxon>
        <taxon>Euarchontoglires</taxon>
        <taxon>Scandentia</taxon>
        <taxon>Tupaiidae</taxon>
        <taxon>Tupaia</taxon>
    </lineage>
</organism>
<keyword evidence="2" id="KW-1185">Reference proteome</keyword>
<protein>
    <submittedName>
        <fullName evidence="1">Uncharacterized protein</fullName>
    </submittedName>
</protein>
<dbReference type="InParanoid" id="L9KKV6"/>
<name>L9KKV6_TUPCH</name>
<gene>
    <name evidence="1" type="ORF">TREES_T100009132</name>
</gene>
<evidence type="ECO:0000313" key="1">
    <source>
        <dbReference type="EMBL" id="ELW63378.1"/>
    </source>
</evidence>
<sequence>MECESQRCVLCCDSRSAVAFSSDFGKAASSLGPLGITKREPRAGSSVTGFELGVSCKQGIRFSSEGSPCQEHRTSGVITVVIRYDKDVVFDMTAQITV</sequence>
<accession>L9KKV6</accession>
<evidence type="ECO:0000313" key="2">
    <source>
        <dbReference type="Proteomes" id="UP000011518"/>
    </source>
</evidence>
<dbReference type="EMBL" id="KB320781">
    <property type="protein sequence ID" value="ELW63378.1"/>
    <property type="molecule type" value="Genomic_DNA"/>
</dbReference>
<reference evidence="2" key="1">
    <citation type="submission" date="2012-07" db="EMBL/GenBank/DDBJ databases">
        <title>Genome of the Chinese tree shrew, a rising model animal genetically related to primates.</title>
        <authorList>
            <person name="Zhang G."/>
            <person name="Fan Y."/>
            <person name="Yao Y."/>
            <person name="Huang Z."/>
        </authorList>
    </citation>
    <scope>NUCLEOTIDE SEQUENCE [LARGE SCALE GENOMIC DNA]</scope>
</reference>
<dbReference type="Proteomes" id="UP000011518">
    <property type="component" value="Unassembled WGS sequence"/>
</dbReference>
<proteinExistence type="predicted"/>
<dbReference type="AlphaFoldDB" id="L9KKV6"/>